<dbReference type="GO" id="GO:0046872">
    <property type="term" value="F:metal ion binding"/>
    <property type="evidence" value="ECO:0007669"/>
    <property type="project" value="UniProtKB-KW"/>
</dbReference>
<keyword evidence="3" id="KW-0479">Metal-binding</keyword>
<reference evidence="5 6" key="1">
    <citation type="submission" date="2018-01" db="EMBL/GenBank/DDBJ databases">
        <title>Genomic Encyclopedia of Archaeal and Bacterial Type Strains, Phase II (KMG-II): from individual species to whole genera.</title>
        <authorList>
            <person name="Goeker M."/>
        </authorList>
    </citation>
    <scope>NUCLEOTIDE SEQUENCE [LARGE SCALE GENOMIC DNA]</scope>
    <source>
        <strain evidence="5 6">DSM 17023</strain>
    </source>
</reference>
<dbReference type="Gene3D" id="1.10.150.240">
    <property type="entry name" value="Putative phosphatase, domain 2"/>
    <property type="match status" value="1"/>
</dbReference>
<dbReference type="SFLD" id="SFLDG01129">
    <property type="entry name" value="C1.5:_HAD__Beta-PGM__Phosphata"/>
    <property type="match status" value="1"/>
</dbReference>
<dbReference type="InterPro" id="IPR041492">
    <property type="entry name" value="HAD_2"/>
</dbReference>
<evidence type="ECO:0000256" key="1">
    <source>
        <dbReference type="ARBA" id="ARBA00001946"/>
    </source>
</evidence>
<evidence type="ECO:0000256" key="3">
    <source>
        <dbReference type="ARBA" id="ARBA00022723"/>
    </source>
</evidence>
<dbReference type="OrthoDB" id="9797743at2"/>
<protein>
    <submittedName>
        <fullName evidence="5">HAD superfamily hydrolase (TIGR01509 family)</fullName>
    </submittedName>
</protein>
<dbReference type="AlphaFoldDB" id="A0A2S3UL82"/>
<dbReference type="SUPFAM" id="SSF56784">
    <property type="entry name" value="HAD-like"/>
    <property type="match status" value="1"/>
</dbReference>
<proteinExistence type="inferred from homology"/>
<comment type="caution">
    <text evidence="5">The sequence shown here is derived from an EMBL/GenBank/DDBJ whole genome shotgun (WGS) entry which is preliminary data.</text>
</comment>
<dbReference type="RefSeq" id="WP_103225135.1">
    <property type="nucleotide sequence ID" value="NZ_PPCN01000015.1"/>
</dbReference>
<keyword evidence="4" id="KW-0460">Magnesium</keyword>
<organism evidence="5 6">
    <name type="scientific">Roseibium marinum</name>
    <dbReference type="NCBI Taxonomy" id="281252"/>
    <lineage>
        <taxon>Bacteria</taxon>
        <taxon>Pseudomonadati</taxon>
        <taxon>Pseudomonadota</taxon>
        <taxon>Alphaproteobacteria</taxon>
        <taxon>Hyphomicrobiales</taxon>
        <taxon>Stappiaceae</taxon>
        <taxon>Roseibium</taxon>
    </lineage>
</organism>
<comment type="similarity">
    <text evidence="2">Belongs to the HAD-like hydrolase superfamily. CbbY/CbbZ/Gph/YieH family.</text>
</comment>
<dbReference type="InterPro" id="IPR006439">
    <property type="entry name" value="HAD-SF_hydro_IA"/>
</dbReference>
<dbReference type="PANTHER" id="PTHR46193">
    <property type="entry name" value="6-PHOSPHOGLUCONATE PHOSPHATASE"/>
    <property type="match status" value="1"/>
</dbReference>
<evidence type="ECO:0000256" key="4">
    <source>
        <dbReference type="ARBA" id="ARBA00022842"/>
    </source>
</evidence>
<dbReference type="NCBIfam" id="TIGR01509">
    <property type="entry name" value="HAD-SF-IA-v3"/>
    <property type="match status" value="1"/>
</dbReference>
<dbReference type="InterPro" id="IPR023214">
    <property type="entry name" value="HAD_sf"/>
</dbReference>
<dbReference type="InterPro" id="IPR023198">
    <property type="entry name" value="PGP-like_dom2"/>
</dbReference>
<dbReference type="SFLD" id="SFLDS00003">
    <property type="entry name" value="Haloacid_Dehalogenase"/>
    <property type="match status" value="1"/>
</dbReference>
<evidence type="ECO:0000313" key="5">
    <source>
        <dbReference type="EMBL" id="POF28320.1"/>
    </source>
</evidence>
<dbReference type="EMBL" id="PPCN01000015">
    <property type="protein sequence ID" value="POF28320.1"/>
    <property type="molecule type" value="Genomic_DNA"/>
</dbReference>
<evidence type="ECO:0000256" key="2">
    <source>
        <dbReference type="ARBA" id="ARBA00006171"/>
    </source>
</evidence>
<accession>A0A2S3UL82</accession>
<sequence length="232" mass="25184">MPNIKNNKKPGHSAAVKLLILDCDGVLVDSEPIVCRTYWSILSEVGYGGDLETFMREFSGVREEEIVLCVERSTGKTIGLIADEMRKSAFDALLLELPLGSAFSEIVKKSGVTTCVASNSDMRRLKFSVGRANLSDVLRDQIYSAEMVARGKPAPDILYYAAAQNGVSADECLVVEDSSSGIKAARTFGARVIAFAYRNHDPEAERQLLEAGAERVIYSADEILPDLLAGDS</sequence>
<evidence type="ECO:0000313" key="6">
    <source>
        <dbReference type="Proteomes" id="UP000236959"/>
    </source>
</evidence>
<name>A0A2S3UL82_9HYPH</name>
<dbReference type="InterPro" id="IPR051600">
    <property type="entry name" value="Beta-PGM-like"/>
</dbReference>
<keyword evidence="5" id="KW-0378">Hydrolase</keyword>
<comment type="cofactor">
    <cofactor evidence="1">
        <name>Mg(2+)</name>
        <dbReference type="ChEBI" id="CHEBI:18420"/>
    </cofactor>
</comment>
<dbReference type="Gene3D" id="3.40.50.1000">
    <property type="entry name" value="HAD superfamily/HAD-like"/>
    <property type="match status" value="1"/>
</dbReference>
<dbReference type="PANTHER" id="PTHR46193:SF10">
    <property type="entry name" value="6-PHOSPHOGLUCONATE PHOSPHATASE"/>
    <property type="match status" value="1"/>
</dbReference>
<dbReference type="Pfam" id="PF13419">
    <property type="entry name" value="HAD_2"/>
    <property type="match status" value="1"/>
</dbReference>
<dbReference type="Proteomes" id="UP000236959">
    <property type="component" value="Unassembled WGS sequence"/>
</dbReference>
<dbReference type="PRINTS" id="PR00413">
    <property type="entry name" value="HADHALOGNASE"/>
</dbReference>
<dbReference type="InterPro" id="IPR036412">
    <property type="entry name" value="HAD-like_sf"/>
</dbReference>
<keyword evidence="6" id="KW-1185">Reference proteome</keyword>
<dbReference type="GO" id="GO:0016787">
    <property type="term" value="F:hydrolase activity"/>
    <property type="evidence" value="ECO:0007669"/>
    <property type="project" value="UniProtKB-KW"/>
</dbReference>
<gene>
    <name evidence="5" type="ORF">CLV41_11587</name>
</gene>